<dbReference type="PANTHER" id="PTHR41791">
    <property type="entry name" value="SSL7039 PROTEIN"/>
    <property type="match status" value="1"/>
</dbReference>
<dbReference type="NCBIfam" id="TIGR02683">
    <property type="entry name" value="upstrm_HI1419"/>
    <property type="match status" value="1"/>
</dbReference>
<keyword evidence="2" id="KW-1185">Reference proteome</keyword>
<protein>
    <submittedName>
        <fullName evidence="1">Putative addiction module killer protein</fullName>
    </submittedName>
</protein>
<dbReference type="STRING" id="1173584.SAMN05444851_1094"/>
<sequence length="112" mass="12437">MAVMNKLVVYVTEAGKTPFDDWFNGLDTAAALKVRTALARIETGNLGDVKPVGQGVSERRITFGAGYRVYFGKDGDTLVILLCGGTKKRQSKDIEQAKAYWDDYKARKEKDE</sequence>
<gene>
    <name evidence="1" type="ORF">SAMN05444851_1094</name>
</gene>
<reference evidence="1 2" key="1">
    <citation type="submission" date="2016-10" db="EMBL/GenBank/DDBJ databases">
        <authorList>
            <person name="de Groot N.N."/>
        </authorList>
    </citation>
    <scope>NUCLEOTIDE SEQUENCE [LARGE SCALE GENOMIC DNA]</scope>
    <source>
        <strain evidence="1 2">DSM 29439</strain>
    </source>
</reference>
<dbReference type="PANTHER" id="PTHR41791:SF1">
    <property type="entry name" value="SSL7039 PROTEIN"/>
    <property type="match status" value="1"/>
</dbReference>
<dbReference type="Proteomes" id="UP000199650">
    <property type="component" value="Unassembled WGS sequence"/>
</dbReference>
<evidence type="ECO:0000313" key="2">
    <source>
        <dbReference type="Proteomes" id="UP000199650"/>
    </source>
</evidence>
<dbReference type="EMBL" id="FOJB01000001">
    <property type="protein sequence ID" value="SEW05060.1"/>
    <property type="molecule type" value="Genomic_DNA"/>
</dbReference>
<accession>A0A1I0NUG9</accession>
<dbReference type="InterPro" id="IPR014056">
    <property type="entry name" value="TypeIITA-like_toxin_pred"/>
</dbReference>
<organism evidence="1 2">
    <name type="scientific">Aliiroseovarius sediminilitoris</name>
    <dbReference type="NCBI Taxonomy" id="1173584"/>
    <lineage>
        <taxon>Bacteria</taxon>
        <taxon>Pseudomonadati</taxon>
        <taxon>Pseudomonadota</taxon>
        <taxon>Alphaproteobacteria</taxon>
        <taxon>Rhodobacterales</taxon>
        <taxon>Paracoccaceae</taxon>
        <taxon>Aliiroseovarius</taxon>
    </lineage>
</organism>
<dbReference type="InterPro" id="IPR009241">
    <property type="entry name" value="HigB-like"/>
</dbReference>
<dbReference type="Pfam" id="PF05973">
    <property type="entry name" value="Gp49"/>
    <property type="match status" value="1"/>
</dbReference>
<proteinExistence type="predicted"/>
<evidence type="ECO:0000313" key="1">
    <source>
        <dbReference type="EMBL" id="SEW05060.1"/>
    </source>
</evidence>
<dbReference type="PIRSF" id="PIRSF028744">
    <property type="entry name" value="Addict_mod_HI1419"/>
    <property type="match status" value="1"/>
</dbReference>
<dbReference type="AlphaFoldDB" id="A0A1I0NUG9"/>
<name>A0A1I0NUG9_9RHOB</name>